<evidence type="ECO:0000256" key="1">
    <source>
        <dbReference type="SAM" id="MobiDB-lite"/>
    </source>
</evidence>
<dbReference type="AlphaFoldDB" id="A0A1V3C5Q9"/>
<dbReference type="Pfam" id="PF04149">
    <property type="entry name" value="DUF397"/>
    <property type="match status" value="1"/>
</dbReference>
<dbReference type="InterPro" id="IPR007278">
    <property type="entry name" value="DUF397"/>
</dbReference>
<dbReference type="OrthoDB" id="4562195at2"/>
<feature type="domain" description="DUF397" evidence="2">
    <location>
        <begin position="11"/>
        <end position="60"/>
    </location>
</feature>
<evidence type="ECO:0000259" key="2">
    <source>
        <dbReference type="Pfam" id="PF04149"/>
    </source>
</evidence>
<sequence>MDRHGHDGPLWHKSSYSSGQGSCVEVAEGESTLVRDTQNRGLGHVAYSAGAWASFLRGVKLQHL</sequence>
<dbReference type="RefSeq" id="WP_077692421.1">
    <property type="nucleotide sequence ID" value="NZ_MCOK01000001.1"/>
</dbReference>
<protein>
    <submittedName>
        <fullName evidence="3">DUF397 domain-containing protein</fullName>
    </submittedName>
</protein>
<evidence type="ECO:0000313" key="3">
    <source>
        <dbReference type="EMBL" id="OOC55988.1"/>
    </source>
</evidence>
<dbReference type="STRING" id="501010.NOSIN_20885"/>
<name>A0A1V3C5Q9_9ACTN</name>
<gene>
    <name evidence="3" type="ORF">NOSIN_20885</name>
</gene>
<accession>A0A1V3C5Q9</accession>
<keyword evidence="4" id="KW-1185">Reference proteome</keyword>
<feature type="compositionally biased region" description="Basic and acidic residues" evidence="1">
    <location>
        <begin position="1"/>
        <end position="10"/>
    </location>
</feature>
<comment type="caution">
    <text evidence="3">The sequence shown here is derived from an EMBL/GenBank/DDBJ whole genome shotgun (WGS) entry which is preliminary data.</text>
</comment>
<organism evidence="3 4">
    <name type="scientific">Nocardiopsis sinuspersici</name>
    <dbReference type="NCBI Taxonomy" id="501010"/>
    <lineage>
        <taxon>Bacteria</taxon>
        <taxon>Bacillati</taxon>
        <taxon>Actinomycetota</taxon>
        <taxon>Actinomycetes</taxon>
        <taxon>Streptosporangiales</taxon>
        <taxon>Nocardiopsidaceae</taxon>
        <taxon>Nocardiopsis</taxon>
    </lineage>
</organism>
<dbReference type="EMBL" id="MCOK01000001">
    <property type="protein sequence ID" value="OOC55988.1"/>
    <property type="molecule type" value="Genomic_DNA"/>
</dbReference>
<feature type="region of interest" description="Disordered" evidence="1">
    <location>
        <begin position="1"/>
        <end position="22"/>
    </location>
</feature>
<dbReference type="Proteomes" id="UP000189004">
    <property type="component" value="Unassembled WGS sequence"/>
</dbReference>
<reference evidence="4" key="1">
    <citation type="submission" date="2016-08" db="EMBL/GenBank/DDBJ databases">
        <authorList>
            <person name="Tokovenko B."/>
            <person name="Kalinowski J."/>
        </authorList>
    </citation>
    <scope>NUCLEOTIDE SEQUENCE [LARGE SCALE GENOMIC DNA]</scope>
    <source>
        <strain evidence="4">UTMC102</strain>
    </source>
</reference>
<proteinExistence type="predicted"/>
<evidence type="ECO:0000313" key="4">
    <source>
        <dbReference type="Proteomes" id="UP000189004"/>
    </source>
</evidence>